<feature type="domain" description="Carbohydrate kinase PfkB" evidence="3">
    <location>
        <begin position="25"/>
        <end position="94"/>
    </location>
</feature>
<gene>
    <name evidence="4" type="ORF">METZ01_LOCUS94293</name>
</gene>
<evidence type="ECO:0000256" key="2">
    <source>
        <dbReference type="ARBA" id="ARBA00022777"/>
    </source>
</evidence>
<keyword evidence="1" id="KW-0808">Transferase</keyword>
<accession>A0A381VM99</accession>
<reference evidence="4" key="1">
    <citation type="submission" date="2018-05" db="EMBL/GenBank/DDBJ databases">
        <authorList>
            <person name="Lanie J.A."/>
            <person name="Ng W.-L."/>
            <person name="Kazmierczak K.M."/>
            <person name="Andrzejewski T.M."/>
            <person name="Davidsen T.M."/>
            <person name="Wayne K.J."/>
            <person name="Tettelin H."/>
            <person name="Glass J.I."/>
            <person name="Rusch D."/>
            <person name="Podicherti R."/>
            <person name="Tsui H.-C.T."/>
            <person name="Winkler M.E."/>
        </authorList>
    </citation>
    <scope>NUCLEOTIDE SEQUENCE</scope>
</reference>
<dbReference type="SUPFAM" id="SSF53613">
    <property type="entry name" value="Ribokinase-like"/>
    <property type="match status" value="1"/>
</dbReference>
<dbReference type="AlphaFoldDB" id="A0A381VM99"/>
<sequence length="97" mass="10672">MSVVVCGSLAYDNIMEFDGKFGDYILPDQIHILSVAFNVPRLRKEFGGCAGNIAYNLKLLGIEPIITATVGQDFDVYGSWLEKNGISKDAIKIIDNM</sequence>
<proteinExistence type="predicted"/>
<dbReference type="GO" id="GO:0016301">
    <property type="term" value="F:kinase activity"/>
    <property type="evidence" value="ECO:0007669"/>
    <property type="project" value="UniProtKB-KW"/>
</dbReference>
<dbReference type="EMBL" id="UINC01009236">
    <property type="protein sequence ID" value="SVA41439.1"/>
    <property type="molecule type" value="Genomic_DNA"/>
</dbReference>
<evidence type="ECO:0000259" key="3">
    <source>
        <dbReference type="Pfam" id="PF00294"/>
    </source>
</evidence>
<organism evidence="4">
    <name type="scientific">marine metagenome</name>
    <dbReference type="NCBI Taxonomy" id="408172"/>
    <lineage>
        <taxon>unclassified sequences</taxon>
        <taxon>metagenomes</taxon>
        <taxon>ecological metagenomes</taxon>
    </lineage>
</organism>
<keyword evidence="2" id="KW-0418">Kinase</keyword>
<dbReference type="InterPro" id="IPR002173">
    <property type="entry name" value="Carboh/pur_kinase_PfkB_CS"/>
</dbReference>
<evidence type="ECO:0000256" key="1">
    <source>
        <dbReference type="ARBA" id="ARBA00022679"/>
    </source>
</evidence>
<dbReference type="InterPro" id="IPR011611">
    <property type="entry name" value="PfkB_dom"/>
</dbReference>
<dbReference type="PROSITE" id="PS00583">
    <property type="entry name" value="PFKB_KINASES_1"/>
    <property type="match status" value="1"/>
</dbReference>
<feature type="non-terminal residue" evidence="4">
    <location>
        <position position="97"/>
    </location>
</feature>
<dbReference type="InterPro" id="IPR029056">
    <property type="entry name" value="Ribokinase-like"/>
</dbReference>
<dbReference type="Gene3D" id="3.40.1190.20">
    <property type="match status" value="1"/>
</dbReference>
<evidence type="ECO:0000313" key="4">
    <source>
        <dbReference type="EMBL" id="SVA41439.1"/>
    </source>
</evidence>
<protein>
    <recommendedName>
        <fullName evidence="3">Carbohydrate kinase PfkB domain-containing protein</fullName>
    </recommendedName>
</protein>
<dbReference type="Pfam" id="PF00294">
    <property type="entry name" value="PfkB"/>
    <property type="match status" value="1"/>
</dbReference>
<name>A0A381VM99_9ZZZZ</name>